<dbReference type="RefSeq" id="WP_316020621.1">
    <property type="nucleotide sequence ID" value="NZ_JAWDID010000051.1"/>
</dbReference>
<protein>
    <recommendedName>
        <fullName evidence="2">Putative 4-hydroxy-4-methyl-2-oxoglutarate aldolase</fullName>
    </recommendedName>
    <alternativeName>
        <fullName evidence="3">Regulator of ribonuclease activity homolog</fullName>
    </alternativeName>
    <alternativeName>
        <fullName evidence="4">RraA-like protein</fullName>
    </alternativeName>
</protein>
<comment type="caution">
    <text evidence="5">The sequence shown here is derived from an EMBL/GenBank/DDBJ whole genome shotgun (WGS) entry which is preliminary data.</text>
</comment>
<dbReference type="InterPro" id="IPR036704">
    <property type="entry name" value="RraA/RraA-like_sf"/>
</dbReference>
<dbReference type="SUPFAM" id="SSF89562">
    <property type="entry name" value="RraA-like"/>
    <property type="match status" value="1"/>
</dbReference>
<comment type="cofactor">
    <cofactor evidence="1">
        <name>a divalent metal cation</name>
        <dbReference type="ChEBI" id="CHEBI:60240"/>
    </cofactor>
</comment>
<evidence type="ECO:0000256" key="2">
    <source>
        <dbReference type="ARBA" id="ARBA00016549"/>
    </source>
</evidence>
<evidence type="ECO:0000313" key="5">
    <source>
        <dbReference type="EMBL" id="MDU0342868.1"/>
    </source>
</evidence>
<dbReference type="Pfam" id="PF03737">
    <property type="entry name" value="RraA-like"/>
    <property type="match status" value="1"/>
</dbReference>
<name>A0ABU3SDK2_9HYPH</name>
<organism evidence="5 6">
    <name type="scientific">Bosea rubneri</name>
    <dbReference type="NCBI Taxonomy" id="3075434"/>
    <lineage>
        <taxon>Bacteria</taxon>
        <taxon>Pseudomonadati</taxon>
        <taxon>Pseudomonadota</taxon>
        <taxon>Alphaproteobacteria</taxon>
        <taxon>Hyphomicrobiales</taxon>
        <taxon>Boseaceae</taxon>
        <taxon>Bosea</taxon>
    </lineage>
</organism>
<evidence type="ECO:0000313" key="6">
    <source>
        <dbReference type="Proteomes" id="UP001254257"/>
    </source>
</evidence>
<gene>
    <name evidence="5" type="ORF">RKE40_23475</name>
</gene>
<proteinExistence type="predicted"/>
<dbReference type="CDD" id="cd16841">
    <property type="entry name" value="RraA_family"/>
    <property type="match status" value="1"/>
</dbReference>
<dbReference type="Proteomes" id="UP001254257">
    <property type="component" value="Unassembled WGS sequence"/>
</dbReference>
<reference evidence="5 6" key="1">
    <citation type="submission" date="2023-09" db="EMBL/GenBank/DDBJ databases">
        <title>Whole genome shotgun sequencing (WGS) of Bosea sp. ZW T0_25, isolated from stored onions (Allium cepa).</title>
        <authorList>
            <person name="Stoll D.A."/>
            <person name="Huch M."/>
        </authorList>
    </citation>
    <scope>NUCLEOTIDE SEQUENCE [LARGE SCALE GENOMIC DNA]</scope>
    <source>
        <strain evidence="5 6">ZW T0_25</strain>
    </source>
</reference>
<sequence length="224" mass="23871">MSSEKNAAAAASAEIGTAVFWDAAEKIHGPWTLAHRTVESVRALRPDDHAIGPAYTIRLRRASDSWTSNREDFLRAYDEAPEGAVVVVEVQTDIGGCAMGDLVAHRLSQCKVAGVIINGAIRDLVGLKQIAPPTWYREITMAGPISREITVEVGVDVTVGGAVIRSGDLVCADVDGVFVTPKNEAAKIQEKAREIVAKEAVINARLAAGEDLRTILLGQAEPAH</sequence>
<evidence type="ECO:0000256" key="3">
    <source>
        <dbReference type="ARBA" id="ARBA00029596"/>
    </source>
</evidence>
<dbReference type="Gene3D" id="3.50.30.40">
    <property type="entry name" value="Ribonuclease E inhibitor RraA/RraA-like"/>
    <property type="match status" value="1"/>
</dbReference>
<evidence type="ECO:0000256" key="1">
    <source>
        <dbReference type="ARBA" id="ARBA00001968"/>
    </source>
</evidence>
<accession>A0ABU3SDK2</accession>
<dbReference type="InterPro" id="IPR005493">
    <property type="entry name" value="RraA/RraA-like"/>
</dbReference>
<dbReference type="PANTHER" id="PTHR33254:SF4">
    <property type="entry name" value="4-HYDROXY-4-METHYL-2-OXOGLUTARATE ALDOLASE 3-RELATED"/>
    <property type="match status" value="1"/>
</dbReference>
<keyword evidence="6" id="KW-1185">Reference proteome</keyword>
<dbReference type="EMBL" id="JAWDID010000051">
    <property type="protein sequence ID" value="MDU0342868.1"/>
    <property type="molecule type" value="Genomic_DNA"/>
</dbReference>
<evidence type="ECO:0000256" key="4">
    <source>
        <dbReference type="ARBA" id="ARBA00030169"/>
    </source>
</evidence>
<dbReference type="PANTHER" id="PTHR33254">
    <property type="entry name" value="4-HYDROXY-4-METHYL-2-OXOGLUTARATE ALDOLASE 3-RELATED"/>
    <property type="match status" value="1"/>
</dbReference>